<keyword evidence="5 10" id="KW-0479">Metal-binding</keyword>
<comment type="subcellular location">
    <subcellularLocation>
        <location evidence="10">Cytoplasm</location>
    </subcellularLocation>
</comment>
<dbReference type="SFLD" id="SFLDS00032">
    <property type="entry name" value="Radical_SAM_3-amino-3-carboxyp"/>
    <property type="match status" value="1"/>
</dbReference>
<gene>
    <name evidence="11" type="primary">ABSGL_02345.1 scaffold 3364</name>
</gene>
<keyword evidence="12" id="KW-1185">Reference proteome</keyword>
<keyword evidence="7 10" id="KW-0411">Iron-sulfur</keyword>
<dbReference type="PANTHER" id="PTHR10762">
    <property type="entry name" value="DIPHTHAMIDE BIOSYNTHESIS PROTEIN"/>
    <property type="match status" value="1"/>
</dbReference>
<comment type="similarity">
    <text evidence="3 10">Belongs to the DPH1/DPH2 family. DPH2 subfamily.</text>
</comment>
<dbReference type="OrthoDB" id="449241at2759"/>
<proteinExistence type="inferred from homology"/>
<dbReference type="GO" id="GO:0046872">
    <property type="term" value="F:metal ion binding"/>
    <property type="evidence" value="ECO:0007669"/>
    <property type="project" value="UniProtKB-KW"/>
</dbReference>
<dbReference type="STRING" id="4829.A0A163J380"/>
<accession>A0A163J380</accession>
<dbReference type="Gene3D" id="3.40.50.11860">
    <property type="entry name" value="Diphthamide synthesis DPH1/DPH2 domain 3"/>
    <property type="match status" value="1"/>
</dbReference>
<dbReference type="NCBIfam" id="TIGR00322">
    <property type="entry name" value="diphth2_R"/>
    <property type="match status" value="1"/>
</dbReference>
<organism evidence="11">
    <name type="scientific">Absidia glauca</name>
    <name type="common">Pin mould</name>
    <dbReference type="NCBI Taxonomy" id="4829"/>
    <lineage>
        <taxon>Eukaryota</taxon>
        <taxon>Fungi</taxon>
        <taxon>Fungi incertae sedis</taxon>
        <taxon>Mucoromycota</taxon>
        <taxon>Mucoromycotina</taxon>
        <taxon>Mucoromycetes</taxon>
        <taxon>Mucorales</taxon>
        <taxon>Cunninghamellaceae</taxon>
        <taxon>Absidia</taxon>
    </lineage>
</organism>
<dbReference type="FunCoup" id="A0A163J380">
    <property type="interactions" value="868"/>
</dbReference>
<dbReference type="GO" id="GO:0090560">
    <property type="term" value="F:2-(3-amino-3-carboxypropyl)histidine synthase activity"/>
    <property type="evidence" value="ECO:0007669"/>
    <property type="project" value="InterPro"/>
</dbReference>
<reference evidence="11" key="1">
    <citation type="submission" date="2016-04" db="EMBL/GenBank/DDBJ databases">
        <authorList>
            <person name="Evans L.H."/>
            <person name="Alamgir A."/>
            <person name="Owens N."/>
            <person name="Weber N.D."/>
            <person name="Virtaneva K."/>
            <person name="Barbian K."/>
            <person name="Babar A."/>
            <person name="Rosenke K."/>
        </authorList>
    </citation>
    <scope>NUCLEOTIDE SEQUENCE [LARGE SCALE GENOMIC DNA]</scope>
    <source>
        <strain evidence="11">CBS 101.48</strain>
    </source>
</reference>
<evidence type="ECO:0000256" key="1">
    <source>
        <dbReference type="ARBA" id="ARBA00001966"/>
    </source>
</evidence>
<evidence type="ECO:0000256" key="6">
    <source>
        <dbReference type="ARBA" id="ARBA00023004"/>
    </source>
</evidence>
<dbReference type="NCBIfam" id="TIGR00272">
    <property type="entry name" value="DPH2"/>
    <property type="match status" value="1"/>
</dbReference>
<comment type="cofactor">
    <cofactor evidence="1">
        <name>[4Fe-4S] cluster</name>
        <dbReference type="ChEBI" id="CHEBI:49883"/>
    </cofactor>
</comment>
<comment type="function">
    <text evidence="10">Required for the first step of diphthamide biosynthesis, a post-translational modification of histidine which occurs in elongation factor 2. DPH1 and DPH2 transfer a 3-amino-3-carboxypropyl (ACP) group from S-adenosyl-L-methionine (SAM) to a histidine residue, the reaction is assisted by a reduction system comprising DPH3 and a NADH-dependent reductase. Facilitates the reduction of the catalytic iron-sulfur cluster found in the DPH1 subunit.</text>
</comment>
<dbReference type="InterPro" id="IPR042263">
    <property type="entry name" value="DPH1/DPH2_1"/>
</dbReference>
<dbReference type="SFLD" id="SFLDF00408">
    <property type="entry name" value="Diphthamide_biosynthesis_famil"/>
    <property type="match status" value="1"/>
</dbReference>
<evidence type="ECO:0000256" key="5">
    <source>
        <dbReference type="ARBA" id="ARBA00022723"/>
    </source>
</evidence>
<dbReference type="AlphaFoldDB" id="A0A163J380"/>
<dbReference type="InterPro" id="IPR042265">
    <property type="entry name" value="DPH1/DPH2_3"/>
</dbReference>
<dbReference type="InterPro" id="IPR010014">
    <property type="entry name" value="DHP2"/>
</dbReference>
<dbReference type="OMA" id="TSNSRPM"/>
<dbReference type="GO" id="GO:0005737">
    <property type="term" value="C:cytoplasm"/>
    <property type="evidence" value="ECO:0007669"/>
    <property type="project" value="UniProtKB-SubCell"/>
</dbReference>
<evidence type="ECO:0000256" key="10">
    <source>
        <dbReference type="RuleBase" id="RU364133"/>
    </source>
</evidence>
<dbReference type="SFLD" id="SFLDG01121">
    <property type="entry name" value="Diphthamide_biosynthesis"/>
    <property type="match status" value="1"/>
</dbReference>
<comment type="function">
    <text evidence="9">Required for the first step of diphthamide biosynthesis, a post-translational modification of histidine which occurs in elongation factor 2. DPH1 and DPH2 transfer a 3-amino-3-carboxypropyl (ACP) group from S-adenosyl-L-methionine (SAM) to a histidine residue, the reaction is assisted by a reduction system comprising DPH3 and a NADH-dependent reductase, predominantly CBR1. Facilitates the reduction of the catalytic iron-sulfur cluster found in the DPH1 subunit.</text>
</comment>
<keyword evidence="6 10" id="KW-0408">Iron</keyword>
<sequence length="477" mass="53108">MASAAQGPTTFADNGESVIHRQLEAESVRHADDATLLRLYEVERTTNYIHHHHYQRVALQFPDEMLADATAVSRLLKQHASAVQFFILADTSYGSCCVDEVAAQHIDAQVIIHYGHSCLSPTSHLPVLYVFGQQDLDLDDATTQFESLLPNHAQPILLMCNVEYAHATDALAKKLAATYQHIITSDIQTEETVLNPIVKRTGGCGGGGGDDDVEKATSCGKCGDCDHQAVETESAEKRTGGRTYTLPTGVTLDQCVIYFIGHEGLTLTNIMMVHHQCQVYRYDPALKQGRQETISVNKMLMKRYFMVQKAKDATTIGIVVGTLGVASYMNIIEHLKKVITLSGRKWYMFVMGKLNVAKMANFMEIDCYVLVACPENSLIDSKEFYRPIVTPFELEIALVKSKEWTGDYVLDFSRLLPQLRTDGFEYDEEVDQGSSDEEGHFSLITGQYVSGPFQKVKTKQQDEDSSSEALTMLLTSF</sequence>
<dbReference type="InParanoid" id="A0A163J380"/>
<dbReference type="Gene3D" id="3.40.50.11840">
    <property type="entry name" value="Diphthamide synthesis DPH1/DPH2 domain 1"/>
    <property type="match status" value="1"/>
</dbReference>
<comment type="pathway">
    <text evidence="2 10">Protein modification; peptidyl-diphthamide biosynthesis.</text>
</comment>
<dbReference type="FunFam" id="3.40.50.11840:FF:000002">
    <property type="entry name" value="2-(3-amino-3-carboxypropyl)histidine synthase subunit 2"/>
    <property type="match status" value="1"/>
</dbReference>
<dbReference type="UniPathway" id="UPA00559"/>
<protein>
    <recommendedName>
        <fullName evidence="4 10">2-(3-amino-3-carboxypropyl)histidine synthase subunit 2</fullName>
    </recommendedName>
</protein>
<evidence type="ECO:0000256" key="7">
    <source>
        <dbReference type="ARBA" id="ARBA00023014"/>
    </source>
</evidence>
<evidence type="ECO:0000256" key="4">
    <source>
        <dbReference type="ARBA" id="ARBA00021914"/>
    </source>
</evidence>
<dbReference type="PANTHER" id="PTHR10762:SF2">
    <property type="entry name" value="2-(3-AMINO-3-CARBOXYPROPYL)HISTIDINE SYNTHASE SUBUNIT 2"/>
    <property type="match status" value="1"/>
</dbReference>
<dbReference type="Proteomes" id="UP000078561">
    <property type="component" value="Unassembled WGS sequence"/>
</dbReference>
<evidence type="ECO:0000313" key="12">
    <source>
        <dbReference type="Proteomes" id="UP000078561"/>
    </source>
</evidence>
<evidence type="ECO:0000256" key="2">
    <source>
        <dbReference type="ARBA" id="ARBA00005156"/>
    </source>
</evidence>
<dbReference type="Pfam" id="PF01866">
    <property type="entry name" value="Diphthamide_syn"/>
    <property type="match status" value="1"/>
</dbReference>
<dbReference type="FunFam" id="3.40.50.11860:FF:000001">
    <property type="entry name" value="2-(3-amino-3-carboxypropyl)histidine synthase subunit 2"/>
    <property type="match status" value="1"/>
</dbReference>
<dbReference type="GO" id="GO:0051536">
    <property type="term" value="F:iron-sulfur cluster binding"/>
    <property type="evidence" value="ECO:0007669"/>
    <property type="project" value="UniProtKB-KW"/>
</dbReference>
<name>A0A163J380_ABSGL</name>
<dbReference type="EMBL" id="LT551459">
    <property type="protein sequence ID" value="SAL96895.1"/>
    <property type="molecule type" value="Genomic_DNA"/>
</dbReference>
<comment type="subunit">
    <text evidence="8">Component of the 2-(3-amino-3-carboxypropyl)histidine synthase complex composed of DPH1, DPH2, DPH3 and a NADH-dependent reductase, predominantly CBR1.</text>
</comment>
<evidence type="ECO:0000256" key="8">
    <source>
        <dbReference type="ARBA" id="ARBA00034128"/>
    </source>
</evidence>
<evidence type="ECO:0000256" key="9">
    <source>
        <dbReference type="ARBA" id="ARBA00054092"/>
    </source>
</evidence>
<keyword evidence="10" id="KW-0963">Cytoplasm</keyword>
<dbReference type="GO" id="GO:0017183">
    <property type="term" value="P:protein histidyl modification to diphthamide"/>
    <property type="evidence" value="ECO:0007669"/>
    <property type="project" value="UniProtKB-UniPathway"/>
</dbReference>
<evidence type="ECO:0000313" key="11">
    <source>
        <dbReference type="EMBL" id="SAL96895.1"/>
    </source>
</evidence>
<evidence type="ECO:0000256" key="3">
    <source>
        <dbReference type="ARBA" id="ARBA00006179"/>
    </source>
</evidence>
<dbReference type="InterPro" id="IPR016435">
    <property type="entry name" value="DPH1/DPH2"/>
</dbReference>